<dbReference type="AlphaFoldDB" id="A0AAV5UTR5"/>
<evidence type="ECO:0000256" key="1">
    <source>
        <dbReference type="ARBA" id="ARBA00023157"/>
    </source>
</evidence>
<dbReference type="InterPro" id="IPR043504">
    <property type="entry name" value="Peptidase_S1_PA_chymotrypsin"/>
</dbReference>
<keyword evidence="5" id="KW-1185">Reference proteome</keyword>
<dbReference type="GO" id="GO:0006508">
    <property type="term" value="P:proteolysis"/>
    <property type="evidence" value="ECO:0007669"/>
    <property type="project" value="InterPro"/>
</dbReference>
<evidence type="ECO:0000313" key="4">
    <source>
        <dbReference type="EMBL" id="GMT10083.1"/>
    </source>
</evidence>
<dbReference type="PROSITE" id="PS50240">
    <property type="entry name" value="TRYPSIN_DOM"/>
    <property type="match status" value="1"/>
</dbReference>
<dbReference type="Gene3D" id="2.40.10.10">
    <property type="entry name" value="Trypsin-like serine proteases"/>
    <property type="match status" value="1"/>
</dbReference>
<name>A0AAV5UTR5_9BILA</name>
<feature type="signal peptide" evidence="2">
    <location>
        <begin position="1"/>
        <end position="18"/>
    </location>
</feature>
<protein>
    <recommendedName>
        <fullName evidence="3">Peptidase S1 domain-containing protein</fullName>
    </recommendedName>
</protein>
<dbReference type="SUPFAM" id="SSF50494">
    <property type="entry name" value="Trypsin-like serine proteases"/>
    <property type="match status" value="1"/>
</dbReference>
<organism evidence="4 5">
    <name type="scientific">Pristionchus fissidentatus</name>
    <dbReference type="NCBI Taxonomy" id="1538716"/>
    <lineage>
        <taxon>Eukaryota</taxon>
        <taxon>Metazoa</taxon>
        <taxon>Ecdysozoa</taxon>
        <taxon>Nematoda</taxon>
        <taxon>Chromadorea</taxon>
        <taxon>Rhabditida</taxon>
        <taxon>Rhabditina</taxon>
        <taxon>Diplogasteromorpha</taxon>
        <taxon>Diplogasteroidea</taxon>
        <taxon>Neodiplogasteridae</taxon>
        <taxon>Pristionchus</taxon>
    </lineage>
</organism>
<dbReference type="Pfam" id="PF03761">
    <property type="entry name" value="DUF316"/>
    <property type="match status" value="1"/>
</dbReference>
<keyword evidence="2" id="KW-0732">Signal</keyword>
<proteinExistence type="predicted"/>
<sequence>TQSMFLIVLLLLPSIGHAEFVFLPGGELTKISTKQNDDINENCGFVGNMNKINNGAIAKKGQFPWAVAIESNNGQRFCSGTIISPRHVLTAAHCVVQAAFIDYNECQKVSLKSASEEVDDRIVGGYVAYGGTCNFAALSINTTGSMCKNDNMKRIKIRSVAWERQYRDKPEGKRCTNFDVAIIETATDFEFGAFARPACLLASNDDYSDATVSFYGFGHILIGENKIMFPDLRYGSGIIQQK</sequence>
<dbReference type="InterPro" id="IPR001254">
    <property type="entry name" value="Trypsin_dom"/>
</dbReference>
<dbReference type="SMART" id="SM00020">
    <property type="entry name" value="Tryp_SPc"/>
    <property type="match status" value="1"/>
</dbReference>
<feature type="domain" description="Peptidase S1" evidence="3">
    <location>
        <begin position="52"/>
        <end position="218"/>
    </location>
</feature>
<feature type="chain" id="PRO_5043461926" description="Peptidase S1 domain-containing protein" evidence="2">
    <location>
        <begin position="19"/>
        <end position="242"/>
    </location>
</feature>
<feature type="non-terminal residue" evidence="4">
    <location>
        <position position="242"/>
    </location>
</feature>
<reference evidence="4" key="1">
    <citation type="submission" date="2023-10" db="EMBL/GenBank/DDBJ databases">
        <title>Genome assembly of Pristionchus species.</title>
        <authorList>
            <person name="Yoshida K."/>
            <person name="Sommer R.J."/>
        </authorList>
    </citation>
    <scope>NUCLEOTIDE SEQUENCE</scope>
    <source>
        <strain evidence="4">RS5133</strain>
    </source>
</reference>
<dbReference type="InterPro" id="IPR009003">
    <property type="entry name" value="Peptidase_S1_PA"/>
</dbReference>
<evidence type="ECO:0000313" key="5">
    <source>
        <dbReference type="Proteomes" id="UP001432322"/>
    </source>
</evidence>
<evidence type="ECO:0000259" key="3">
    <source>
        <dbReference type="PROSITE" id="PS50240"/>
    </source>
</evidence>
<comment type="caution">
    <text evidence="4">The sequence shown here is derived from an EMBL/GenBank/DDBJ whole genome shotgun (WGS) entry which is preliminary data.</text>
</comment>
<feature type="non-terminal residue" evidence="4">
    <location>
        <position position="1"/>
    </location>
</feature>
<dbReference type="Proteomes" id="UP001432322">
    <property type="component" value="Unassembled WGS sequence"/>
</dbReference>
<gene>
    <name evidence="4" type="ORF">PFISCL1PPCAC_1380</name>
</gene>
<dbReference type="PROSITE" id="PS00134">
    <property type="entry name" value="TRYPSIN_HIS"/>
    <property type="match status" value="1"/>
</dbReference>
<dbReference type="InterPro" id="IPR005514">
    <property type="entry name" value="DUF316"/>
</dbReference>
<dbReference type="EMBL" id="BTSY01000001">
    <property type="protein sequence ID" value="GMT10083.1"/>
    <property type="molecule type" value="Genomic_DNA"/>
</dbReference>
<evidence type="ECO:0000256" key="2">
    <source>
        <dbReference type="SAM" id="SignalP"/>
    </source>
</evidence>
<dbReference type="PANTHER" id="PTHR24250">
    <property type="entry name" value="CHYMOTRYPSIN-RELATED"/>
    <property type="match status" value="1"/>
</dbReference>
<accession>A0AAV5UTR5</accession>
<dbReference type="InterPro" id="IPR018114">
    <property type="entry name" value="TRYPSIN_HIS"/>
</dbReference>
<dbReference type="GO" id="GO:0004252">
    <property type="term" value="F:serine-type endopeptidase activity"/>
    <property type="evidence" value="ECO:0007669"/>
    <property type="project" value="InterPro"/>
</dbReference>
<keyword evidence="1" id="KW-1015">Disulfide bond</keyword>